<sequence length="309" mass="36222">MEVKCEGWSKSERRDAFTNLLDRLFPSILVSGGVTNTVSTTTWKEVEDVGRGSDEWWCLGTKGERKQGWSEWNVRRDKLLKDAQKRLALEDVKRAAKVLGERCDLGMTWEEVDKTMGKEWGTSDGREVWQEWRGEEGRRAEREGRERRRKAEEGFEKWLGGQLVVDRKSKWEGCKKWIEENEDEGGKELTEWRGAKREVFEAHVTKLQANYEREEEERKDRVRGEMRAFAGTVIEGEGGGIRWGAFWEKFKERGVVQAVAGKEGKETVRDTFEEARDEWTRKEGEKRIKERERRMTEAEEEEEEGECSE</sequence>
<evidence type="ECO:0000313" key="3">
    <source>
        <dbReference type="Proteomes" id="UP001165065"/>
    </source>
</evidence>
<comment type="caution">
    <text evidence="2">The sequence shown here is derived from an EMBL/GenBank/DDBJ whole genome shotgun (WGS) entry which is preliminary data.</text>
</comment>
<evidence type="ECO:0000256" key="1">
    <source>
        <dbReference type="SAM" id="MobiDB-lite"/>
    </source>
</evidence>
<gene>
    <name evidence="2" type="ORF">TrCOL_g8102</name>
</gene>
<organism evidence="2 3">
    <name type="scientific">Triparma columacea</name>
    <dbReference type="NCBI Taxonomy" id="722753"/>
    <lineage>
        <taxon>Eukaryota</taxon>
        <taxon>Sar</taxon>
        <taxon>Stramenopiles</taxon>
        <taxon>Ochrophyta</taxon>
        <taxon>Bolidophyceae</taxon>
        <taxon>Parmales</taxon>
        <taxon>Triparmaceae</taxon>
        <taxon>Triparma</taxon>
    </lineage>
</organism>
<name>A0A9W7GFG3_9STRA</name>
<proteinExistence type="predicted"/>
<feature type="region of interest" description="Disordered" evidence="1">
    <location>
        <begin position="276"/>
        <end position="309"/>
    </location>
</feature>
<protein>
    <submittedName>
        <fullName evidence="2">Uncharacterized protein</fullName>
    </submittedName>
</protein>
<feature type="compositionally biased region" description="Acidic residues" evidence="1">
    <location>
        <begin position="298"/>
        <end position="309"/>
    </location>
</feature>
<dbReference type="AlphaFoldDB" id="A0A9W7GFG3"/>
<evidence type="ECO:0000313" key="2">
    <source>
        <dbReference type="EMBL" id="GMI43075.1"/>
    </source>
</evidence>
<dbReference type="EMBL" id="BRYA01001449">
    <property type="protein sequence ID" value="GMI43075.1"/>
    <property type="molecule type" value="Genomic_DNA"/>
</dbReference>
<keyword evidence="3" id="KW-1185">Reference proteome</keyword>
<accession>A0A9W7GFG3</accession>
<dbReference type="SUPFAM" id="SSF81698">
    <property type="entry name" value="FF domain"/>
    <property type="match status" value="1"/>
</dbReference>
<dbReference type="InterPro" id="IPR036517">
    <property type="entry name" value="FF_domain_sf"/>
</dbReference>
<dbReference type="Gene3D" id="1.10.10.440">
    <property type="entry name" value="FF domain"/>
    <property type="match status" value="1"/>
</dbReference>
<reference evidence="3" key="1">
    <citation type="journal article" date="2023" name="Commun. Biol.">
        <title>Genome analysis of Parmales, the sister group of diatoms, reveals the evolutionary specialization of diatoms from phago-mixotrophs to photoautotrophs.</title>
        <authorList>
            <person name="Ban H."/>
            <person name="Sato S."/>
            <person name="Yoshikawa S."/>
            <person name="Yamada K."/>
            <person name="Nakamura Y."/>
            <person name="Ichinomiya M."/>
            <person name="Sato N."/>
            <person name="Blanc-Mathieu R."/>
            <person name="Endo H."/>
            <person name="Kuwata A."/>
            <person name="Ogata H."/>
        </authorList>
    </citation>
    <scope>NUCLEOTIDE SEQUENCE [LARGE SCALE GENOMIC DNA]</scope>
</reference>
<dbReference type="Proteomes" id="UP001165065">
    <property type="component" value="Unassembled WGS sequence"/>
</dbReference>
<feature type="compositionally biased region" description="Basic and acidic residues" evidence="1">
    <location>
        <begin position="276"/>
        <end position="297"/>
    </location>
</feature>